<dbReference type="SUPFAM" id="SSF52047">
    <property type="entry name" value="RNI-like"/>
    <property type="match status" value="1"/>
</dbReference>
<name>T0RPK1_SAPDV</name>
<evidence type="ECO:0008006" key="3">
    <source>
        <dbReference type="Google" id="ProtNLM"/>
    </source>
</evidence>
<keyword evidence="2" id="KW-1185">Reference proteome</keyword>
<dbReference type="GeneID" id="19948934"/>
<accession>T0RPK1</accession>
<dbReference type="InterPro" id="IPR032675">
    <property type="entry name" value="LRR_dom_sf"/>
</dbReference>
<proteinExistence type="predicted"/>
<dbReference type="VEuPathDB" id="FungiDB:SDRG_08207"/>
<evidence type="ECO:0000313" key="2">
    <source>
        <dbReference type="Proteomes" id="UP000030762"/>
    </source>
</evidence>
<protein>
    <recommendedName>
        <fullName evidence="3">F-box domain-containing protein</fullName>
    </recommendedName>
</protein>
<dbReference type="Proteomes" id="UP000030762">
    <property type="component" value="Unassembled WGS sequence"/>
</dbReference>
<dbReference type="InParanoid" id="T0RPK1"/>
<reference evidence="1 2" key="1">
    <citation type="submission" date="2012-04" db="EMBL/GenBank/DDBJ databases">
        <title>The Genome Sequence of Saprolegnia declina VS20.</title>
        <authorList>
            <consortium name="The Broad Institute Genome Sequencing Platform"/>
            <person name="Russ C."/>
            <person name="Nusbaum C."/>
            <person name="Tyler B."/>
            <person name="van West P."/>
            <person name="Dieguez-Uribeondo J."/>
            <person name="de Bruijn I."/>
            <person name="Tripathy S."/>
            <person name="Jiang R."/>
            <person name="Young S.K."/>
            <person name="Zeng Q."/>
            <person name="Gargeya S."/>
            <person name="Fitzgerald M."/>
            <person name="Haas B."/>
            <person name="Abouelleil A."/>
            <person name="Alvarado L."/>
            <person name="Arachchi H.M."/>
            <person name="Berlin A."/>
            <person name="Chapman S.B."/>
            <person name="Goldberg J."/>
            <person name="Griggs A."/>
            <person name="Gujja S."/>
            <person name="Hansen M."/>
            <person name="Howarth C."/>
            <person name="Imamovic A."/>
            <person name="Larimer J."/>
            <person name="McCowen C."/>
            <person name="Montmayeur A."/>
            <person name="Murphy C."/>
            <person name="Neiman D."/>
            <person name="Pearson M."/>
            <person name="Priest M."/>
            <person name="Roberts A."/>
            <person name="Saif S."/>
            <person name="Shea T."/>
            <person name="Sisk P."/>
            <person name="Sykes S."/>
            <person name="Wortman J."/>
            <person name="Nusbaum C."/>
            <person name="Birren B."/>
        </authorList>
    </citation>
    <scope>NUCLEOTIDE SEQUENCE [LARGE SCALE GENOMIC DNA]</scope>
    <source>
        <strain evidence="1 2">VS20</strain>
    </source>
</reference>
<dbReference type="EMBL" id="JH767155">
    <property type="protein sequence ID" value="EQC34438.1"/>
    <property type="molecule type" value="Genomic_DNA"/>
</dbReference>
<sequence length="472" mass="51749">MTDIKRARAEAAPWLPPIVLRVAHYVNAQEDVLAFLHAMPAHARGVALDALVTLLEVSTNLWPVAYGFVLAKMDVATVAKALPALRKISICEGTESTAICERTPLPPTIDVDAHVHAPHQLSVTFGSWVRNISALSISVAGTLDGRALERELGACTKLTSLDVVWSEEKVDQDEFDGLMAAILAACPHLSQLRIASERRSRLRRCNGLVTWLTQPTARELKLINTDFAPRPAKILARTLLSSAMLHTVKLTQVPTTSEAFMDPSSPPLPLQLRNLTIERGGGGANLVSRAFPPYLRKLKLINVSLASFPPLLTLKALQLCSVKLTDDAVADITSLLAISTLLSSLSLADLPDDQLNSILYALPWWLSRQRNDCIVRLCLTKKSAELLVLAMALTHNTHTVNFLVDGDDSLDLSACQRLVTALGATSRMELNFTTHWTKKQTTLLEQHAALRRVKMNGYRFHSPKATPWMAIA</sequence>
<gene>
    <name evidence="1" type="ORF">SDRG_08207</name>
</gene>
<evidence type="ECO:0000313" key="1">
    <source>
        <dbReference type="EMBL" id="EQC34438.1"/>
    </source>
</evidence>
<dbReference type="Gene3D" id="3.80.10.10">
    <property type="entry name" value="Ribonuclease Inhibitor"/>
    <property type="match status" value="1"/>
</dbReference>
<dbReference type="RefSeq" id="XP_008612300.1">
    <property type="nucleotide sequence ID" value="XM_008614078.1"/>
</dbReference>
<dbReference type="AlphaFoldDB" id="T0RPK1"/>
<organism evidence="1 2">
    <name type="scientific">Saprolegnia diclina (strain VS20)</name>
    <dbReference type="NCBI Taxonomy" id="1156394"/>
    <lineage>
        <taxon>Eukaryota</taxon>
        <taxon>Sar</taxon>
        <taxon>Stramenopiles</taxon>
        <taxon>Oomycota</taxon>
        <taxon>Saprolegniomycetes</taxon>
        <taxon>Saprolegniales</taxon>
        <taxon>Saprolegniaceae</taxon>
        <taxon>Saprolegnia</taxon>
    </lineage>
</organism>